<dbReference type="PANTHER" id="PTHR35271">
    <property type="entry name" value="ABC TRANSPORTER, SUBSTRATE-BINDING LIPOPROTEIN-RELATED"/>
    <property type="match status" value="1"/>
</dbReference>
<dbReference type="RefSeq" id="WP_142092730.1">
    <property type="nucleotide sequence ID" value="NZ_BAAAMD010000001.1"/>
</dbReference>
<keyword evidence="2" id="KW-1185">Reference proteome</keyword>
<reference evidence="1 2" key="1">
    <citation type="submission" date="2019-06" db="EMBL/GenBank/DDBJ databases">
        <title>Sequencing the genomes of 1000 actinobacteria strains.</title>
        <authorList>
            <person name="Klenk H.-P."/>
        </authorList>
    </citation>
    <scope>NUCLEOTIDE SEQUENCE [LARGE SCALE GENOMIC DNA]</scope>
    <source>
        <strain evidence="1 2">DSM 8251</strain>
    </source>
</reference>
<dbReference type="EMBL" id="VFOR01000001">
    <property type="protein sequence ID" value="TQL62954.1"/>
    <property type="molecule type" value="Genomic_DNA"/>
</dbReference>
<dbReference type="OrthoDB" id="9776955at2"/>
<evidence type="ECO:0000313" key="2">
    <source>
        <dbReference type="Proteomes" id="UP000316196"/>
    </source>
</evidence>
<organism evidence="1 2">
    <name type="scientific">Propioniferax innocua</name>
    <dbReference type="NCBI Taxonomy" id="1753"/>
    <lineage>
        <taxon>Bacteria</taxon>
        <taxon>Bacillati</taxon>
        <taxon>Actinomycetota</taxon>
        <taxon>Actinomycetes</taxon>
        <taxon>Propionibacteriales</taxon>
        <taxon>Propionibacteriaceae</taxon>
        <taxon>Propioniferax</taxon>
    </lineage>
</organism>
<dbReference type="InterPro" id="IPR028082">
    <property type="entry name" value="Peripla_BP_I"/>
</dbReference>
<sequence>MNIRSLSTLAAVSAAALFLSGCGGDAGGSGGEEGYSIGIAQYVTHPSLDRTREGFKDAFEEAGVQVEWDEQNAEADSGTNTGIAGGFASSGHDMVAGIATPSAQAVAQAVQDRPVVFMAVTDPVDAGLVESWETSGMNVTGVSDLNPVEDQLALVKEVAPDARTVGIVYSSGEANSVVQVEAAKAAAPGLGLEIKESTITNTAEVQQGVTALDGVDAIYVPTDNTVVSGLESVIGFAQEKQIPVISADRDSVERGTVITKGIDYYGHGKQAGEMALRILQEDLDPASVPVEKASDDGLELIVNEDAAKSLGVEIPKDLLDEAEKVTAEDAEESGN</sequence>
<accession>A0A542ZRH1</accession>
<dbReference type="PROSITE" id="PS51257">
    <property type="entry name" value="PROKAR_LIPOPROTEIN"/>
    <property type="match status" value="1"/>
</dbReference>
<name>A0A542ZRH1_9ACTN</name>
<dbReference type="CDD" id="cd06325">
    <property type="entry name" value="PBP1_ABC_unchar_transporter"/>
    <property type="match status" value="1"/>
</dbReference>
<protein>
    <submittedName>
        <fullName evidence="1">Putative ABC transport system substrate-binding protein</fullName>
    </submittedName>
</protein>
<comment type="caution">
    <text evidence="1">The sequence shown here is derived from an EMBL/GenBank/DDBJ whole genome shotgun (WGS) entry which is preliminary data.</text>
</comment>
<dbReference type="AlphaFoldDB" id="A0A542ZRH1"/>
<dbReference type="Gene3D" id="3.40.50.2300">
    <property type="match status" value="2"/>
</dbReference>
<dbReference type="Pfam" id="PF04392">
    <property type="entry name" value="ABC_sub_bind"/>
    <property type="match status" value="1"/>
</dbReference>
<dbReference type="SUPFAM" id="SSF53822">
    <property type="entry name" value="Periplasmic binding protein-like I"/>
    <property type="match status" value="1"/>
</dbReference>
<dbReference type="Proteomes" id="UP000316196">
    <property type="component" value="Unassembled WGS sequence"/>
</dbReference>
<dbReference type="PANTHER" id="PTHR35271:SF1">
    <property type="entry name" value="ABC TRANSPORTER, SUBSTRATE-BINDING LIPOPROTEIN"/>
    <property type="match status" value="1"/>
</dbReference>
<gene>
    <name evidence="1" type="ORF">FB460_0746</name>
</gene>
<evidence type="ECO:0000313" key="1">
    <source>
        <dbReference type="EMBL" id="TQL62954.1"/>
    </source>
</evidence>
<dbReference type="InterPro" id="IPR007487">
    <property type="entry name" value="ABC_transpt-TYRBP-like"/>
</dbReference>
<proteinExistence type="predicted"/>